<protein>
    <submittedName>
        <fullName evidence="2">AzlD domain-containing protein</fullName>
    </submittedName>
</protein>
<dbReference type="RefSeq" id="WP_226392557.1">
    <property type="nucleotide sequence ID" value="NZ_JADCKB010000009.1"/>
</dbReference>
<accession>A0A9D5M1Y7</accession>
<keyword evidence="1" id="KW-1133">Transmembrane helix</keyword>
<evidence type="ECO:0000256" key="1">
    <source>
        <dbReference type="SAM" id="Phobius"/>
    </source>
</evidence>
<sequence>MDWIQMTCYIAVMALVTYAVRCLPLTLFRREITNVYIRSFLEYIPYAVLGTMTLPDVLYSTGSMGSAVVGLIAAAALAYMERSLLTVAAAACLVVFVAERIL</sequence>
<dbReference type="AlphaFoldDB" id="A0A9D5M1Y7"/>
<dbReference type="Proteomes" id="UP000806542">
    <property type="component" value="Unassembled WGS sequence"/>
</dbReference>
<comment type="caution">
    <text evidence="2">The sequence shown here is derived from an EMBL/GenBank/DDBJ whole genome shotgun (WGS) entry which is preliminary data.</text>
</comment>
<feature type="transmembrane region" description="Helical" evidence="1">
    <location>
        <begin position="6"/>
        <end position="28"/>
    </location>
</feature>
<reference evidence="2" key="1">
    <citation type="submission" date="2020-10" db="EMBL/GenBank/DDBJ databases">
        <title>ChiBAC.</title>
        <authorList>
            <person name="Zenner C."/>
            <person name="Hitch T.C.A."/>
            <person name="Clavel T."/>
        </authorList>
    </citation>
    <scope>NUCLEOTIDE SEQUENCE</scope>
    <source>
        <strain evidence="2">DSM 107454</strain>
    </source>
</reference>
<keyword evidence="3" id="KW-1185">Reference proteome</keyword>
<organism evidence="2 3">
    <name type="scientific">Ructibacterium gallinarum</name>
    <dbReference type="NCBI Taxonomy" id="2779355"/>
    <lineage>
        <taxon>Bacteria</taxon>
        <taxon>Bacillati</taxon>
        <taxon>Bacillota</taxon>
        <taxon>Clostridia</taxon>
        <taxon>Eubacteriales</taxon>
        <taxon>Oscillospiraceae</taxon>
        <taxon>Ructibacterium</taxon>
    </lineage>
</organism>
<dbReference type="EMBL" id="JADCKB010000009">
    <property type="protein sequence ID" value="MBE5039953.1"/>
    <property type="molecule type" value="Genomic_DNA"/>
</dbReference>
<dbReference type="InterPro" id="IPR008407">
    <property type="entry name" value="Brnchd-chn_aa_trnsp_AzlD"/>
</dbReference>
<gene>
    <name evidence="2" type="ORF">INF28_05685</name>
</gene>
<evidence type="ECO:0000313" key="2">
    <source>
        <dbReference type="EMBL" id="MBE5039953.1"/>
    </source>
</evidence>
<evidence type="ECO:0000313" key="3">
    <source>
        <dbReference type="Proteomes" id="UP000806542"/>
    </source>
</evidence>
<proteinExistence type="predicted"/>
<name>A0A9D5M1Y7_9FIRM</name>
<keyword evidence="1" id="KW-0812">Transmembrane</keyword>
<keyword evidence="1" id="KW-0472">Membrane</keyword>
<dbReference type="Pfam" id="PF05437">
    <property type="entry name" value="AzlD"/>
    <property type="match status" value="1"/>
</dbReference>
<feature type="transmembrane region" description="Helical" evidence="1">
    <location>
        <begin position="71"/>
        <end position="98"/>
    </location>
</feature>